<evidence type="ECO:0000256" key="8">
    <source>
        <dbReference type="HAMAP-Rule" id="MF_01161"/>
    </source>
</evidence>
<dbReference type="PANTHER" id="PTHR43033">
    <property type="entry name" value="TRNA(ILE)-LYSIDINE SYNTHASE-RELATED"/>
    <property type="match status" value="1"/>
</dbReference>
<dbReference type="RefSeq" id="WP_380696676.1">
    <property type="nucleotide sequence ID" value="NZ_JBHRYR010000003.1"/>
</dbReference>
<evidence type="ECO:0000256" key="7">
    <source>
        <dbReference type="ARBA" id="ARBA00048539"/>
    </source>
</evidence>
<accession>A0ABV7ZZA9</accession>
<keyword evidence="2 8" id="KW-0963">Cytoplasm</keyword>
<comment type="subcellular location">
    <subcellularLocation>
        <location evidence="1 8">Cytoplasm</location>
    </subcellularLocation>
</comment>
<organism evidence="10 11">
    <name type="scientific">Saccharospirillum mangrovi</name>
    <dbReference type="NCBI Taxonomy" id="2161747"/>
    <lineage>
        <taxon>Bacteria</taxon>
        <taxon>Pseudomonadati</taxon>
        <taxon>Pseudomonadota</taxon>
        <taxon>Gammaproteobacteria</taxon>
        <taxon>Oceanospirillales</taxon>
        <taxon>Saccharospirillaceae</taxon>
        <taxon>Saccharospirillum</taxon>
    </lineage>
</organism>
<dbReference type="HAMAP" id="MF_01161">
    <property type="entry name" value="tRNA_Ile_lys_synt"/>
    <property type="match status" value="1"/>
</dbReference>
<dbReference type="Pfam" id="PF11734">
    <property type="entry name" value="TilS_C"/>
    <property type="match status" value="1"/>
</dbReference>
<evidence type="ECO:0000256" key="5">
    <source>
        <dbReference type="ARBA" id="ARBA00022741"/>
    </source>
</evidence>
<dbReference type="Gene3D" id="3.40.50.620">
    <property type="entry name" value="HUPs"/>
    <property type="match status" value="1"/>
</dbReference>
<dbReference type="InterPro" id="IPR012094">
    <property type="entry name" value="tRNA_Ile_lys_synt"/>
</dbReference>
<keyword evidence="11" id="KW-1185">Reference proteome</keyword>
<comment type="similarity">
    <text evidence="8">Belongs to the tRNA(Ile)-lysidine synthase family.</text>
</comment>
<dbReference type="SUPFAM" id="SSF56037">
    <property type="entry name" value="PheT/TilS domain"/>
    <property type="match status" value="1"/>
</dbReference>
<comment type="caution">
    <text evidence="10">The sequence shown here is derived from an EMBL/GenBank/DDBJ whole genome shotgun (WGS) entry which is preliminary data.</text>
</comment>
<dbReference type="PANTHER" id="PTHR43033:SF1">
    <property type="entry name" value="TRNA(ILE)-LYSIDINE SYNTHASE-RELATED"/>
    <property type="match status" value="1"/>
</dbReference>
<dbReference type="SUPFAM" id="SSF52402">
    <property type="entry name" value="Adenine nucleotide alpha hydrolases-like"/>
    <property type="match status" value="1"/>
</dbReference>
<evidence type="ECO:0000313" key="10">
    <source>
        <dbReference type="EMBL" id="MFC3853480.1"/>
    </source>
</evidence>
<dbReference type="InterPro" id="IPR015262">
    <property type="entry name" value="tRNA_Ile_lys_synt_subst-bd"/>
</dbReference>
<evidence type="ECO:0000256" key="2">
    <source>
        <dbReference type="ARBA" id="ARBA00022490"/>
    </source>
</evidence>
<sequence>MSLSVGPHATSLLDLLNHARADAAPRIWVAYSGGMDSSVLAALAVKRWPDKVALLHVNHQLQPVATDWVAHCQRQADEWRVPFVAVKVTVDMAARSAQGVEGAARSARYAAFAQHVATDQVLLMAHHADDQVETVLYRLLRGAGPDGLAGMSEFRPLETGGQVWRPWLTQPRTTLQAAATELGLTWVEDPTNAQAEADRNFLRHRVLPVIEERWPQYRATLERARTLQAQAAHQLQTFWQPLVETRQQGDGLRIDDVMAWPEADQMALLRTWLADFAPSYQQLRALIHTVLPAAPDASPQVVLGPVSVRRYQQALYIVSDQPAPPEHHITLSLTQSASHPAFGRVCLSDTQTDEDALVLPLEWAQRSDLSVDCRRGGERFHPYGRQGSRDLKRLLQEWGIPPWQRDRIPLVYAGTELIAVGLRVVGRGWVLAQSLDRPDR</sequence>
<dbReference type="Gene3D" id="1.20.59.20">
    <property type="match status" value="1"/>
</dbReference>
<protein>
    <recommendedName>
        <fullName evidence="8">tRNA(Ile)-lysidine synthase</fullName>
        <ecNumber evidence="8">6.3.4.19</ecNumber>
    </recommendedName>
    <alternativeName>
        <fullName evidence="8">tRNA(Ile)-2-lysyl-cytidine synthase</fullName>
    </alternativeName>
    <alternativeName>
        <fullName evidence="8">tRNA(Ile)-lysidine synthetase</fullName>
    </alternativeName>
</protein>
<evidence type="ECO:0000256" key="6">
    <source>
        <dbReference type="ARBA" id="ARBA00022840"/>
    </source>
</evidence>
<evidence type="ECO:0000256" key="3">
    <source>
        <dbReference type="ARBA" id="ARBA00022598"/>
    </source>
</evidence>
<comment type="domain">
    <text evidence="8">The N-terminal region contains the highly conserved SGGXDS motif, predicted to be a P-loop motif involved in ATP binding.</text>
</comment>
<dbReference type="InterPro" id="IPR012796">
    <property type="entry name" value="Lysidine-tRNA-synth_C"/>
</dbReference>
<dbReference type="EC" id="6.3.4.19" evidence="8"/>
<feature type="binding site" evidence="8">
    <location>
        <begin position="32"/>
        <end position="37"/>
    </location>
    <ligand>
        <name>ATP</name>
        <dbReference type="ChEBI" id="CHEBI:30616"/>
    </ligand>
</feature>
<dbReference type="EMBL" id="JBHRYR010000003">
    <property type="protein sequence ID" value="MFC3853480.1"/>
    <property type="molecule type" value="Genomic_DNA"/>
</dbReference>
<evidence type="ECO:0000259" key="9">
    <source>
        <dbReference type="SMART" id="SM00977"/>
    </source>
</evidence>
<evidence type="ECO:0000256" key="1">
    <source>
        <dbReference type="ARBA" id="ARBA00004496"/>
    </source>
</evidence>
<keyword evidence="4 8" id="KW-0819">tRNA processing</keyword>
<keyword evidence="5 8" id="KW-0547">Nucleotide-binding</keyword>
<dbReference type="InterPro" id="IPR012795">
    <property type="entry name" value="tRNA_Ile_lys_synt_N"/>
</dbReference>
<dbReference type="GO" id="GO:0032267">
    <property type="term" value="F:tRNA(Ile)-lysidine synthase activity"/>
    <property type="evidence" value="ECO:0007669"/>
    <property type="project" value="UniProtKB-EC"/>
</dbReference>
<evidence type="ECO:0000256" key="4">
    <source>
        <dbReference type="ARBA" id="ARBA00022694"/>
    </source>
</evidence>
<reference evidence="11" key="1">
    <citation type="journal article" date="2019" name="Int. J. Syst. Evol. Microbiol.">
        <title>The Global Catalogue of Microorganisms (GCM) 10K type strain sequencing project: providing services to taxonomists for standard genome sequencing and annotation.</title>
        <authorList>
            <consortium name="The Broad Institute Genomics Platform"/>
            <consortium name="The Broad Institute Genome Sequencing Center for Infectious Disease"/>
            <person name="Wu L."/>
            <person name="Ma J."/>
        </authorList>
    </citation>
    <scope>NUCLEOTIDE SEQUENCE [LARGE SCALE GENOMIC DNA]</scope>
    <source>
        <strain evidence="11">IBRC 10765</strain>
    </source>
</reference>
<dbReference type="Pfam" id="PF01171">
    <property type="entry name" value="ATP_bind_3"/>
    <property type="match status" value="1"/>
</dbReference>
<comment type="catalytic activity">
    <reaction evidence="7 8">
        <text>cytidine(34) in tRNA(Ile2) + L-lysine + ATP = lysidine(34) in tRNA(Ile2) + AMP + diphosphate + H(+)</text>
        <dbReference type="Rhea" id="RHEA:43744"/>
        <dbReference type="Rhea" id="RHEA-COMP:10625"/>
        <dbReference type="Rhea" id="RHEA-COMP:10670"/>
        <dbReference type="ChEBI" id="CHEBI:15378"/>
        <dbReference type="ChEBI" id="CHEBI:30616"/>
        <dbReference type="ChEBI" id="CHEBI:32551"/>
        <dbReference type="ChEBI" id="CHEBI:33019"/>
        <dbReference type="ChEBI" id="CHEBI:82748"/>
        <dbReference type="ChEBI" id="CHEBI:83665"/>
        <dbReference type="ChEBI" id="CHEBI:456215"/>
        <dbReference type="EC" id="6.3.4.19"/>
    </reaction>
</comment>
<dbReference type="CDD" id="cd01992">
    <property type="entry name" value="TilS_N"/>
    <property type="match status" value="1"/>
</dbReference>
<keyword evidence="3 8" id="KW-0436">Ligase</keyword>
<gene>
    <name evidence="8 10" type="primary">tilS</name>
    <name evidence="10" type="ORF">ACFOOG_11605</name>
</gene>
<proteinExistence type="inferred from homology"/>
<keyword evidence="6 8" id="KW-0067">ATP-binding</keyword>
<dbReference type="SUPFAM" id="SSF82829">
    <property type="entry name" value="MesJ substrate recognition domain-like"/>
    <property type="match status" value="1"/>
</dbReference>
<name>A0ABV7ZZA9_9GAMM</name>
<dbReference type="NCBIfam" id="TIGR02433">
    <property type="entry name" value="lysidine_TilS_C"/>
    <property type="match status" value="1"/>
</dbReference>
<evidence type="ECO:0000313" key="11">
    <source>
        <dbReference type="Proteomes" id="UP001595617"/>
    </source>
</evidence>
<feature type="domain" description="Lysidine-tRNA(Ile) synthetase C-terminal" evidence="9">
    <location>
        <begin position="369"/>
        <end position="432"/>
    </location>
</feature>
<comment type="function">
    <text evidence="8">Ligates lysine onto the cytidine present at position 34 of the AUA codon-specific tRNA(Ile) that contains the anticodon CAU, in an ATP-dependent manner. Cytidine is converted to lysidine, thus changing the amino acid specificity of the tRNA from methionine to isoleucine.</text>
</comment>
<dbReference type="InterPro" id="IPR014729">
    <property type="entry name" value="Rossmann-like_a/b/a_fold"/>
</dbReference>
<dbReference type="InterPro" id="IPR011063">
    <property type="entry name" value="TilS/TtcA_N"/>
</dbReference>
<dbReference type="Pfam" id="PF09179">
    <property type="entry name" value="TilS"/>
    <property type="match status" value="1"/>
</dbReference>
<dbReference type="Proteomes" id="UP001595617">
    <property type="component" value="Unassembled WGS sequence"/>
</dbReference>
<dbReference type="SMART" id="SM00977">
    <property type="entry name" value="TilS_C"/>
    <property type="match status" value="1"/>
</dbReference>
<dbReference type="NCBIfam" id="TIGR02432">
    <property type="entry name" value="lysidine_TilS_N"/>
    <property type="match status" value="1"/>
</dbReference>